<feature type="region of interest" description="Disordered" evidence="1">
    <location>
        <begin position="130"/>
        <end position="170"/>
    </location>
</feature>
<dbReference type="EMBL" id="CP069102">
    <property type="protein sequence ID" value="QSS50444.1"/>
    <property type="molecule type" value="Genomic_DNA"/>
</dbReference>
<keyword evidence="2" id="KW-0472">Membrane</keyword>
<organism evidence="3 4">
    <name type="scientific">Ajellomyces capsulatus (strain H88)</name>
    <name type="common">Darling's disease fungus</name>
    <name type="synonym">Histoplasma capsulatum</name>
    <dbReference type="NCBI Taxonomy" id="544711"/>
    <lineage>
        <taxon>Eukaryota</taxon>
        <taxon>Fungi</taxon>
        <taxon>Dikarya</taxon>
        <taxon>Ascomycota</taxon>
        <taxon>Pezizomycotina</taxon>
        <taxon>Eurotiomycetes</taxon>
        <taxon>Eurotiomycetidae</taxon>
        <taxon>Onygenales</taxon>
        <taxon>Ajellomycetaceae</taxon>
        <taxon>Histoplasma</taxon>
    </lineage>
</organism>
<name>A0A8A1LDC0_AJEC8</name>
<feature type="compositionally biased region" description="Basic and acidic residues" evidence="1">
    <location>
        <begin position="140"/>
        <end position="151"/>
    </location>
</feature>
<dbReference type="PANTHER" id="PTHR40368:SF1">
    <property type="entry name" value="YALI0F14399P"/>
    <property type="match status" value="1"/>
</dbReference>
<evidence type="ECO:0000256" key="1">
    <source>
        <dbReference type="SAM" id="MobiDB-lite"/>
    </source>
</evidence>
<dbReference type="VEuPathDB" id="FungiDB:I7I53_11136"/>
<dbReference type="AlphaFoldDB" id="A0A8A1LDC0"/>
<accession>A0A8A1LDC0</accession>
<evidence type="ECO:0000313" key="4">
    <source>
        <dbReference type="Proteomes" id="UP000663419"/>
    </source>
</evidence>
<feature type="region of interest" description="Disordered" evidence="1">
    <location>
        <begin position="208"/>
        <end position="243"/>
    </location>
</feature>
<feature type="compositionally biased region" description="Basic and acidic residues" evidence="1">
    <location>
        <begin position="229"/>
        <end position="243"/>
    </location>
</feature>
<reference evidence="3" key="1">
    <citation type="submission" date="2021-01" db="EMBL/GenBank/DDBJ databases">
        <title>Chromosome-level genome assembly of a human fungal pathogen reveals clustering of transcriptionally co-regulated genes.</title>
        <authorList>
            <person name="Voorhies M."/>
            <person name="Cohen S."/>
            <person name="Shea T.P."/>
            <person name="Petrus S."/>
            <person name="Munoz J.F."/>
            <person name="Poplawski S."/>
            <person name="Goldman W.E."/>
            <person name="Michael T."/>
            <person name="Cuomo C.A."/>
            <person name="Sil A."/>
            <person name="Beyhan S."/>
        </authorList>
    </citation>
    <scope>NUCLEOTIDE SEQUENCE</scope>
    <source>
        <strain evidence="3">H88</strain>
    </source>
</reference>
<evidence type="ECO:0000313" key="3">
    <source>
        <dbReference type="EMBL" id="QSS50444.1"/>
    </source>
</evidence>
<dbReference type="Proteomes" id="UP000663419">
    <property type="component" value="Chromosome 1"/>
</dbReference>
<keyword evidence="2" id="KW-0812">Transmembrane</keyword>
<keyword evidence="2" id="KW-1133">Transmembrane helix</keyword>
<evidence type="ECO:0000256" key="2">
    <source>
        <dbReference type="SAM" id="Phobius"/>
    </source>
</evidence>
<feature type="transmembrane region" description="Helical" evidence="2">
    <location>
        <begin position="349"/>
        <end position="370"/>
    </location>
</feature>
<protein>
    <submittedName>
        <fullName evidence="3">Uncharacterized protein</fullName>
    </submittedName>
</protein>
<dbReference type="PANTHER" id="PTHR40368">
    <property type="entry name" value="YALI0F14399P"/>
    <property type="match status" value="1"/>
</dbReference>
<proteinExistence type="predicted"/>
<sequence length="449" mass="48026">MSSQPPGISSLCRKYILPLFLVNNVLGNSGGLAAAESSSGYAHGQSVPISCLNRDIETGEHTTDSTGKLQYVPFPTCNETSAPLSFRYGISETITCTILSLPDPLYHLLEYYVHADVPLTCRVPTFPLVASSAPGGTTKSPDRKPRNDKTGSEGGNGSEEEISRNNGLLSSASQPPFTPLTIALQGTLQLSHLHIWTDMNVLMHQSARLSTAGSGSSSKKSEKSKKSKTKGEGKRRDREHNKGVDAILMFPRGQIVAGSAYSMPMVVDATTADDYDVEDWDAYVKQRRKERDMLLEPWAAEGGTKVIRGEPLVFTFRVGWVSSGDVLGLVHAEESLSKSTALMAAGGGLFMRLVSICFWVGVGLGLAVVVERVRHRRGIVSVYKGDGILGHTPFFGRFSPDVGGNGGVRFGSNRGKTNGYGLGLNGYGHGNGNGWGYGGYGGYTPGKKD</sequence>
<gene>
    <name evidence="3" type="ORF">I7I53_11136</name>
</gene>